<keyword evidence="1" id="KW-0732">Signal</keyword>
<organism evidence="2 3">
    <name type="scientific">Paralabilibaculum antarcticum</name>
    <dbReference type="NCBI Taxonomy" id="2912572"/>
    <lineage>
        <taxon>Bacteria</taxon>
        <taxon>Pseudomonadati</taxon>
        <taxon>Bacteroidota</taxon>
        <taxon>Bacteroidia</taxon>
        <taxon>Marinilabiliales</taxon>
        <taxon>Marinifilaceae</taxon>
        <taxon>Paralabilibaculum</taxon>
    </lineage>
</organism>
<protein>
    <recommendedName>
        <fullName evidence="4">Prealbumin-like fold domain-containing protein</fullName>
    </recommendedName>
</protein>
<evidence type="ECO:0000256" key="1">
    <source>
        <dbReference type="SAM" id="SignalP"/>
    </source>
</evidence>
<evidence type="ECO:0000313" key="2">
    <source>
        <dbReference type="EMBL" id="MDE5419878.1"/>
    </source>
</evidence>
<reference evidence="2 3" key="1">
    <citation type="submission" date="2022-01" db="EMBL/GenBank/DDBJ databases">
        <title>Labilibaculum sp. nov, a marine bacterium isolated from Antarctica.</title>
        <authorList>
            <person name="Dai W."/>
        </authorList>
    </citation>
    <scope>NUCLEOTIDE SEQUENCE [LARGE SCALE GENOMIC DNA]</scope>
    <source>
        <strain evidence="2 3">DW002</strain>
    </source>
</reference>
<dbReference type="RefSeq" id="WP_275111208.1">
    <property type="nucleotide sequence ID" value="NZ_JAKJSC010000006.1"/>
</dbReference>
<feature type="signal peptide" evidence="1">
    <location>
        <begin position="1"/>
        <end position="18"/>
    </location>
</feature>
<dbReference type="EMBL" id="JAKJSC010000006">
    <property type="protein sequence ID" value="MDE5419878.1"/>
    <property type="molecule type" value="Genomic_DNA"/>
</dbReference>
<proteinExistence type="predicted"/>
<evidence type="ECO:0008006" key="4">
    <source>
        <dbReference type="Google" id="ProtNLM"/>
    </source>
</evidence>
<name>A0ABT5VZ88_9BACT</name>
<accession>A0ABT5VZ88</accession>
<sequence length="123" mass="13787">MKKIVIALIALIAFSACEKTNYVDSPPQLQFTVLDENGVLVEDASVTLFTTYDAWYNIEDSEENMIATTDSTGTCLFTDLQEVYYFFNVEKGEELTNSTSNSSMEKPLQKGVITNISVILKYD</sequence>
<evidence type="ECO:0000313" key="3">
    <source>
        <dbReference type="Proteomes" id="UP001528920"/>
    </source>
</evidence>
<keyword evidence="3" id="KW-1185">Reference proteome</keyword>
<comment type="caution">
    <text evidence="2">The sequence shown here is derived from an EMBL/GenBank/DDBJ whole genome shotgun (WGS) entry which is preliminary data.</text>
</comment>
<gene>
    <name evidence="2" type="ORF">L3049_17950</name>
</gene>
<dbReference type="Proteomes" id="UP001528920">
    <property type="component" value="Unassembled WGS sequence"/>
</dbReference>
<dbReference type="PROSITE" id="PS51257">
    <property type="entry name" value="PROKAR_LIPOPROTEIN"/>
    <property type="match status" value="1"/>
</dbReference>
<feature type="chain" id="PRO_5046079171" description="Prealbumin-like fold domain-containing protein" evidence="1">
    <location>
        <begin position="19"/>
        <end position="123"/>
    </location>
</feature>